<dbReference type="Proteomes" id="UP000245764">
    <property type="component" value="Chromosome 10"/>
</dbReference>
<gene>
    <name evidence="1" type="ORF">ZT1E4_G9707</name>
</gene>
<evidence type="ECO:0000313" key="1">
    <source>
        <dbReference type="EMBL" id="SMR58972.1"/>
    </source>
</evidence>
<accession>A0A2H1GZK8</accession>
<proteinExistence type="predicted"/>
<sequence>MDRSMSHRDIPSSVVRSGGSCIPEGAFATTLLLAVSAATAALEPKADQCGPYCPGRLCCVCQNNCQVSQETTRLVGEEDCKGGTPWREVRGGKRRSLKGLSFNEQLRSSDWLAMATGAGTFKVAAASLVCHVDH</sequence>
<protein>
    <submittedName>
        <fullName evidence="1">Uncharacterized protein</fullName>
    </submittedName>
</protein>
<reference evidence="2" key="1">
    <citation type="submission" date="2017-05" db="EMBL/GenBank/DDBJ databases">
        <authorList>
            <person name="Song R."/>
            <person name="Chenine A.L."/>
            <person name="Ruprecht R.M."/>
        </authorList>
    </citation>
    <scope>NUCLEOTIDE SEQUENCE [LARGE SCALE GENOMIC DNA]</scope>
</reference>
<dbReference type="EMBL" id="LT854262">
    <property type="protein sequence ID" value="SMR58972.1"/>
    <property type="molecule type" value="Genomic_DNA"/>
</dbReference>
<name>A0A2H1GZK8_ZYMTR</name>
<organism evidence="1 2">
    <name type="scientific">Zymoseptoria tritici ST99CH_1E4</name>
    <dbReference type="NCBI Taxonomy" id="1276532"/>
    <lineage>
        <taxon>Eukaryota</taxon>
        <taxon>Fungi</taxon>
        <taxon>Dikarya</taxon>
        <taxon>Ascomycota</taxon>
        <taxon>Pezizomycotina</taxon>
        <taxon>Dothideomycetes</taxon>
        <taxon>Dothideomycetidae</taxon>
        <taxon>Mycosphaerellales</taxon>
        <taxon>Mycosphaerellaceae</taxon>
        <taxon>Zymoseptoria</taxon>
    </lineage>
</organism>
<evidence type="ECO:0000313" key="2">
    <source>
        <dbReference type="Proteomes" id="UP000245764"/>
    </source>
</evidence>
<dbReference type="AlphaFoldDB" id="A0A2H1GZK8"/>